<keyword evidence="3" id="KW-1185">Reference proteome</keyword>
<feature type="non-terminal residue" evidence="2">
    <location>
        <position position="747"/>
    </location>
</feature>
<dbReference type="EMBL" id="BMAR01000018">
    <property type="protein sequence ID" value="GFR47392.1"/>
    <property type="molecule type" value="Genomic_DNA"/>
</dbReference>
<sequence>LVKLKQPLPPNLAIALCGQLATAAAAAAAEALPSAVQPPHAAAAAAAAAAPLAGGDGGGGSPAGLRAKEAVQALYAATRLLPAGSDAADAVLRPLLRLVLGCDPADLDIRCLADGLGTLSRFRVLLAAHHPQHCQHNHRGPSDGNEVAPRVRNSQGKLLAGVACKTLAADPWVSAALQRVTDLLESSARRGPGDRPAPAWCVLEVLQAANYLGIPLTARLGAAAAVLLTVQLPYMAPGQLVDVVGCCAATPSALPADLAWAAMRRLAALEAEASDRKLSAGVAPASASAPELEAAGAGAGLGKVDAEAADGPWRELQPDELSRLVSAAPKALLAAVANEGTRSQAEALPQLQRQQQLAALLTELACRPDDPRVAAMTPDRLSLLLEGLAEAGVVPERGWLAWVCQLMSRRMRRASDLGMLRACRALLQLEHWPGRMWVESCELQASELTRIKRNSAHRELKQALRDLRDLHATRQHRSGRATQQAAASSRDPAVAHVAEATRAEPPLAPQEPAAALGSVFANSPEVASSATATAAAAAPVSRAAAVEAAGVTENAAQPSEHLTARAAELPPDAAAAVNHVTAAIPLAAGGSASGEVVLTVVAAATAAAAAAVGVTDDLISATRSSAEAEAAEAAATAAFTGDTTAPSPLALAAPAQPRSRAVVDRRGLAAPATAAAGGTDPLGLLLAVYRLAEARLDAVLAMTLRVAVMQSAYALYMLGQRGSRGGQAQRGLLEAGCGRQEQGQLTD</sequence>
<accession>A0AAD3HNM7</accession>
<dbReference type="Proteomes" id="UP001054857">
    <property type="component" value="Unassembled WGS sequence"/>
</dbReference>
<feature type="region of interest" description="Disordered" evidence="1">
    <location>
        <begin position="474"/>
        <end position="505"/>
    </location>
</feature>
<protein>
    <submittedName>
        <fullName evidence="2">Uncharacterized protein</fullName>
    </submittedName>
</protein>
<evidence type="ECO:0000313" key="3">
    <source>
        <dbReference type="Proteomes" id="UP001054857"/>
    </source>
</evidence>
<name>A0AAD3HNM7_9CHLO</name>
<comment type="caution">
    <text evidence="2">The sequence shown here is derived from an EMBL/GenBank/DDBJ whole genome shotgun (WGS) entry which is preliminary data.</text>
</comment>
<evidence type="ECO:0000313" key="2">
    <source>
        <dbReference type="EMBL" id="GFR47392.1"/>
    </source>
</evidence>
<feature type="non-terminal residue" evidence="2">
    <location>
        <position position="1"/>
    </location>
</feature>
<proteinExistence type="predicted"/>
<gene>
    <name evidence="2" type="ORF">Agub_g9108</name>
</gene>
<dbReference type="AlphaFoldDB" id="A0AAD3HNM7"/>
<reference evidence="2 3" key="1">
    <citation type="journal article" date="2021" name="Sci. Rep.">
        <title>Genome sequencing of the multicellular alga Astrephomene provides insights into convergent evolution of germ-soma differentiation.</title>
        <authorList>
            <person name="Yamashita S."/>
            <person name="Yamamoto K."/>
            <person name="Matsuzaki R."/>
            <person name="Suzuki S."/>
            <person name="Yamaguchi H."/>
            <person name="Hirooka S."/>
            <person name="Minakuchi Y."/>
            <person name="Miyagishima S."/>
            <person name="Kawachi M."/>
            <person name="Toyoda A."/>
            <person name="Nozaki H."/>
        </authorList>
    </citation>
    <scope>NUCLEOTIDE SEQUENCE [LARGE SCALE GENOMIC DNA]</scope>
    <source>
        <strain evidence="2 3">NIES-4017</strain>
    </source>
</reference>
<organism evidence="2 3">
    <name type="scientific">Astrephomene gubernaculifera</name>
    <dbReference type="NCBI Taxonomy" id="47775"/>
    <lineage>
        <taxon>Eukaryota</taxon>
        <taxon>Viridiplantae</taxon>
        <taxon>Chlorophyta</taxon>
        <taxon>core chlorophytes</taxon>
        <taxon>Chlorophyceae</taxon>
        <taxon>CS clade</taxon>
        <taxon>Chlamydomonadales</taxon>
        <taxon>Astrephomenaceae</taxon>
        <taxon>Astrephomene</taxon>
    </lineage>
</organism>
<evidence type="ECO:0000256" key="1">
    <source>
        <dbReference type="SAM" id="MobiDB-lite"/>
    </source>
</evidence>